<reference evidence="2" key="2">
    <citation type="submission" date="2011-03" db="EMBL/GenBank/DDBJ databases">
        <title>The complete genome of Desulfobacca acetoxidans DSM 11109.</title>
        <authorList>
            <consortium name="US DOE Joint Genome Institute (JGI-PGF)"/>
            <person name="Lucas S."/>
            <person name="Copeland A."/>
            <person name="Lapidus A."/>
            <person name="Bruce D."/>
            <person name="Goodwin L."/>
            <person name="Pitluck S."/>
            <person name="Peters L."/>
            <person name="Kyrpides N."/>
            <person name="Mavromatis K."/>
            <person name="Ivanova N."/>
            <person name="Ovchinnikova G."/>
            <person name="Teshima H."/>
            <person name="Detter J.C."/>
            <person name="Han C."/>
            <person name="Land M."/>
            <person name="Hauser L."/>
            <person name="Markowitz V."/>
            <person name="Cheng J.-F."/>
            <person name="Hugenholtz P."/>
            <person name="Woyke T."/>
            <person name="Wu D."/>
            <person name="Spring S."/>
            <person name="Schueler E."/>
            <person name="Brambilla E."/>
            <person name="Klenk H.-P."/>
            <person name="Eisen J.A."/>
        </authorList>
    </citation>
    <scope>NUCLEOTIDE SEQUENCE [LARGE SCALE GENOMIC DNA]</scope>
    <source>
        <strain evidence="2">ATCC 700848 / DSM 11109 / ASRB2</strain>
    </source>
</reference>
<keyword evidence="2" id="KW-1185">Reference proteome</keyword>
<dbReference type="STRING" id="880072.Desac_1961"/>
<accession>F2ND70</accession>
<protein>
    <submittedName>
        <fullName evidence="1">Uncharacterized protein</fullName>
    </submittedName>
</protein>
<sequence length="151" mass="16538">MPVRAARPTRFRNTRIQVFALLLALYLPVVSALVHASHTCHKAGRCCVPCQDAGCSCSWQNCKTCNGVSSDTYNPAVSVFLIPDQQVHSSPKRCLACEFLQHFPGRATNAAAVLTPLNIEVTKVSLFYRLILSHWLFTCPTPRGPPLSSVA</sequence>
<evidence type="ECO:0000313" key="1">
    <source>
        <dbReference type="EMBL" id="AEB09794.1"/>
    </source>
</evidence>
<proteinExistence type="predicted"/>
<dbReference type="AlphaFoldDB" id="F2ND70"/>
<evidence type="ECO:0000313" key="2">
    <source>
        <dbReference type="Proteomes" id="UP000000483"/>
    </source>
</evidence>
<gene>
    <name evidence="1" type="ordered locus">Desac_1961</name>
</gene>
<reference evidence="1 2" key="1">
    <citation type="journal article" date="2011" name="Stand. Genomic Sci.">
        <title>Complete genome sequence of the acetate-degrading sulfate reducer Desulfobacca acetoxidans type strain (ASRB2).</title>
        <authorList>
            <person name="Goker M."/>
            <person name="Teshima H."/>
            <person name="Lapidus A."/>
            <person name="Nolan M."/>
            <person name="Lucas S."/>
            <person name="Hammon N."/>
            <person name="Deshpande S."/>
            <person name="Cheng J.F."/>
            <person name="Tapia R."/>
            <person name="Han C."/>
            <person name="Goodwin L."/>
            <person name="Pitluck S."/>
            <person name="Huntemann M."/>
            <person name="Liolios K."/>
            <person name="Ivanova N."/>
            <person name="Pagani I."/>
            <person name="Mavromatis K."/>
            <person name="Ovchinikova G."/>
            <person name="Pati A."/>
            <person name="Chen A."/>
            <person name="Palaniappan K."/>
            <person name="Land M."/>
            <person name="Hauser L."/>
            <person name="Brambilla E.M."/>
            <person name="Rohde M."/>
            <person name="Spring S."/>
            <person name="Detter J.C."/>
            <person name="Woyke T."/>
            <person name="Bristow J."/>
            <person name="Eisen J.A."/>
            <person name="Markowitz V."/>
            <person name="Hugenholtz P."/>
            <person name="Kyrpides N.C."/>
            <person name="Klenk H.P."/>
        </authorList>
    </citation>
    <scope>NUCLEOTIDE SEQUENCE [LARGE SCALE GENOMIC DNA]</scope>
    <source>
        <strain evidence="2">ATCC 700848 / DSM 11109 / ASRB2</strain>
    </source>
</reference>
<organism evidence="1 2">
    <name type="scientific">Desulfobacca acetoxidans (strain ATCC 700848 / DSM 11109 / ASRB2)</name>
    <dbReference type="NCBI Taxonomy" id="880072"/>
    <lineage>
        <taxon>Bacteria</taxon>
        <taxon>Pseudomonadati</taxon>
        <taxon>Thermodesulfobacteriota</taxon>
        <taxon>Desulfobaccia</taxon>
        <taxon>Desulfobaccales</taxon>
        <taxon>Desulfobaccaceae</taxon>
        <taxon>Desulfobacca</taxon>
    </lineage>
</organism>
<dbReference type="Proteomes" id="UP000000483">
    <property type="component" value="Chromosome"/>
</dbReference>
<dbReference type="KEGG" id="dao:Desac_1961"/>
<dbReference type="HOGENOM" id="CLU_1728411_0_0_7"/>
<name>F2ND70_DESAR</name>
<dbReference type="EMBL" id="CP002629">
    <property type="protein sequence ID" value="AEB09794.1"/>
    <property type="molecule type" value="Genomic_DNA"/>
</dbReference>